<keyword evidence="12" id="KW-1185">Reference proteome</keyword>
<evidence type="ECO:0000256" key="2">
    <source>
        <dbReference type="ARBA" id="ARBA00008100"/>
    </source>
</evidence>
<protein>
    <recommendedName>
        <fullName evidence="3 10">Glutamate--cysteine ligase</fullName>
        <ecNumber evidence="3 10">6.3.2.2</ecNumber>
    </recommendedName>
    <alternativeName>
        <fullName evidence="9 10">Gamma-ECS</fullName>
    </alternativeName>
    <alternativeName>
        <fullName evidence="8 10">Gamma-glutamylcysteine synthetase</fullName>
    </alternativeName>
</protein>
<comment type="pathway">
    <text evidence="1 10">Sulfur metabolism; glutathione biosynthesis; glutathione from L-cysteine and L-glutamate: step 1/2.</text>
</comment>
<keyword evidence="7 10" id="KW-0067">ATP-binding</keyword>
<reference evidence="11 12" key="1">
    <citation type="submission" date="2022-07" db="EMBL/GenBank/DDBJ databases">
        <title>Genome-wide signatures of adaptation to extreme environments.</title>
        <authorList>
            <person name="Cho C.H."/>
            <person name="Yoon H.S."/>
        </authorList>
    </citation>
    <scope>NUCLEOTIDE SEQUENCE [LARGE SCALE GENOMIC DNA]</scope>
    <source>
        <strain evidence="11 12">DBV 063 E5</strain>
    </source>
</reference>
<dbReference type="SUPFAM" id="SSF55931">
    <property type="entry name" value="Glutamine synthetase/guanido kinase"/>
    <property type="match status" value="1"/>
</dbReference>
<dbReference type="Pfam" id="PF03074">
    <property type="entry name" value="GCS"/>
    <property type="match status" value="1"/>
</dbReference>
<dbReference type="EMBL" id="JANCYW010000013">
    <property type="protein sequence ID" value="KAK4537587.1"/>
    <property type="molecule type" value="Genomic_DNA"/>
</dbReference>
<evidence type="ECO:0000256" key="5">
    <source>
        <dbReference type="ARBA" id="ARBA00022684"/>
    </source>
</evidence>
<dbReference type="InterPro" id="IPR014746">
    <property type="entry name" value="Gln_synth/guanido_kin_cat_dom"/>
</dbReference>
<dbReference type="Proteomes" id="UP001301350">
    <property type="component" value="Unassembled WGS sequence"/>
</dbReference>
<comment type="caution">
    <text evidence="11">The sequence shown here is derived from an EMBL/GenBank/DDBJ whole genome shotgun (WGS) entry which is preliminary data.</text>
</comment>
<keyword evidence="4 10" id="KW-0436">Ligase</keyword>
<evidence type="ECO:0000256" key="10">
    <source>
        <dbReference type="RuleBase" id="RU367135"/>
    </source>
</evidence>
<dbReference type="PANTHER" id="PTHR11164">
    <property type="entry name" value="GLUTAMATE CYSTEINE LIGASE"/>
    <property type="match status" value="1"/>
</dbReference>
<dbReference type="PANTHER" id="PTHR11164:SF0">
    <property type="entry name" value="GLUTAMATE--CYSTEINE LIGASE CATALYTIC SUBUNIT"/>
    <property type="match status" value="1"/>
</dbReference>
<dbReference type="GO" id="GO:0006750">
    <property type="term" value="P:glutathione biosynthetic process"/>
    <property type="evidence" value="ECO:0007669"/>
    <property type="project" value="UniProtKB-UniRule"/>
</dbReference>
<dbReference type="InterPro" id="IPR004308">
    <property type="entry name" value="GCS"/>
</dbReference>
<evidence type="ECO:0000256" key="1">
    <source>
        <dbReference type="ARBA" id="ARBA00005006"/>
    </source>
</evidence>
<comment type="similarity">
    <text evidence="2 10">Belongs to the glutamate--cysteine ligase type 3 family.</text>
</comment>
<evidence type="ECO:0000256" key="9">
    <source>
        <dbReference type="ARBA" id="ARBA00032122"/>
    </source>
</evidence>
<keyword evidence="5 10" id="KW-0317">Glutathione biosynthesis</keyword>
<dbReference type="EC" id="6.3.2.2" evidence="3 10"/>
<dbReference type="GO" id="GO:0004357">
    <property type="term" value="F:glutamate-cysteine ligase activity"/>
    <property type="evidence" value="ECO:0007669"/>
    <property type="project" value="UniProtKB-UniRule"/>
</dbReference>
<evidence type="ECO:0000313" key="11">
    <source>
        <dbReference type="EMBL" id="KAK4537587.1"/>
    </source>
</evidence>
<evidence type="ECO:0000313" key="12">
    <source>
        <dbReference type="Proteomes" id="UP001301350"/>
    </source>
</evidence>
<organism evidence="11 12">
    <name type="scientific">Cyanidium caldarium</name>
    <name type="common">Red alga</name>
    <dbReference type="NCBI Taxonomy" id="2771"/>
    <lineage>
        <taxon>Eukaryota</taxon>
        <taxon>Rhodophyta</taxon>
        <taxon>Bangiophyceae</taxon>
        <taxon>Cyanidiales</taxon>
        <taxon>Cyanidiaceae</taxon>
        <taxon>Cyanidium</taxon>
    </lineage>
</organism>
<dbReference type="Gene3D" id="1.10.8.960">
    <property type="match status" value="1"/>
</dbReference>
<dbReference type="Gene3D" id="3.30.590.50">
    <property type="match status" value="2"/>
</dbReference>
<dbReference type="AlphaFoldDB" id="A0AAV9IZ22"/>
<proteinExistence type="inferred from homology"/>
<name>A0AAV9IZ22_CYACA</name>
<evidence type="ECO:0000256" key="4">
    <source>
        <dbReference type="ARBA" id="ARBA00022598"/>
    </source>
</evidence>
<evidence type="ECO:0000256" key="6">
    <source>
        <dbReference type="ARBA" id="ARBA00022741"/>
    </source>
</evidence>
<evidence type="ECO:0000256" key="7">
    <source>
        <dbReference type="ARBA" id="ARBA00022840"/>
    </source>
</evidence>
<accession>A0AAV9IZ22</accession>
<keyword evidence="6 10" id="KW-0547">Nucleotide-binding</keyword>
<dbReference type="GO" id="GO:0005524">
    <property type="term" value="F:ATP binding"/>
    <property type="evidence" value="ECO:0007669"/>
    <property type="project" value="UniProtKB-UniRule"/>
</dbReference>
<sequence length="842" mass="93492">MGLLASGRPLTWWDAIPHLNYVRQHGVEQFLNVYWATRNRQGDVLKWGDEIEYTVVVLDDVQRVSYLSLRAPEIIAELQRAELAAADDVADGAPAPVETLWRPEYANWMVEGTPGEPYACYVSDLMLVEKNMMLRREQIQQLLRPEEHVVSVAGYPRIGCGVFTRPSGGGVCGPLARSLYLPDAVINPHPRFGTLTRNIRLRRGGPVDIRMPLYRDAHTPARVPVWEGGERHGACVVIDGAVRAPLDDRIEREEHHREEVAESTDGWPAATASPVSSAAVAVRDPQSDVAQCFCRRTGLASIEQRCADGPVATDSVYMDAMGFGMGLSCLQLTLQAANMDEGRWLYDQLAVLAPIMLALTAATPALRGWLLDTDVRWDVISAAVDDRTPEEIARQLPPKSRYSSADCFISTRPEMKPELYNDVPVPIDPPCYERLLQGGVDERLARHIAHLFIRDPLVVFDDCESVDDRTSMVHFENIQSTNWNTVRFKPPPSANPRGSAGWRTEFRPMEVQLTDFENAAFTVFMVLLSRCILAFGMNLYIPVSRVDANMGEAHRRGAVREGRFWFRKHVFAREVELSASVSGGYRCACGETHQICFSSMSAAREGNCLNGGSNRSGKPPCCGFRFCADPDPDATDLMSVDEIMNGKPCCEKHSYRNAYPGLIPLARAYLDAMRGIDSFTRHRLGAYLDFVSARASGRLQTCAEWMRHFIEAHPGYAKDSRISAEVCYDLMSACVDIADGNRSEPALLGEFWPKHMMARGISSQEFSELRTQQHDRDSPMLRGESFVDGFHHAAATTLLGLSEATGVMTGGERGDTSPLASPTEADGGGLWAFQASRQVWKE</sequence>
<evidence type="ECO:0000256" key="3">
    <source>
        <dbReference type="ARBA" id="ARBA00012220"/>
    </source>
</evidence>
<gene>
    <name evidence="11" type="ORF">CDCA_CDCA13G3612</name>
</gene>
<comment type="catalytic activity">
    <reaction evidence="10">
        <text>L-cysteine + L-glutamate + ATP = gamma-L-glutamyl-L-cysteine + ADP + phosphate + H(+)</text>
        <dbReference type="Rhea" id="RHEA:13285"/>
        <dbReference type="ChEBI" id="CHEBI:15378"/>
        <dbReference type="ChEBI" id="CHEBI:29985"/>
        <dbReference type="ChEBI" id="CHEBI:30616"/>
        <dbReference type="ChEBI" id="CHEBI:35235"/>
        <dbReference type="ChEBI" id="CHEBI:43474"/>
        <dbReference type="ChEBI" id="CHEBI:58173"/>
        <dbReference type="ChEBI" id="CHEBI:456216"/>
        <dbReference type="EC" id="6.3.2.2"/>
    </reaction>
</comment>
<evidence type="ECO:0000256" key="8">
    <source>
        <dbReference type="ARBA" id="ARBA00030585"/>
    </source>
</evidence>